<name>A0A6J1D8F9_MOMCH</name>
<dbReference type="PANTHER" id="PTHR33199">
    <property type="entry name" value="MACPF DOMAIN-CONTAINING PROTEIN CAD1"/>
    <property type="match status" value="1"/>
</dbReference>
<accession>A0A6J1D8F9</accession>
<dbReference type="GO" id="GO:0005886">
    <property type="term" value="C:plasma membrane"/>
    <property type="evidence" value="ECO:0007669"/>
    <property type="project" value="TreeGrafter"/>
</dbReference>
<dbReference type="SMART" id="SM00457">
    <property type="entry name" value="MACPF"/>
    <property type="match status" value="1"/>
</dbReference>
<dbReference type="GO" id="GO:0009626">
    <property type="term" value="P:plant-type hypersensitive response"/>
    <property type="evidence" value="ECO:0007669"/>
    <property type="project" value="TreeGrafter"/>
</dbReference>
<dbReference type="GO" id="GO:2000031">
    <property type="term" value="P:regulation of salicylic acid mediated signaling pathway"/>
    <property type="evidence" value="ECO:0007669"/>
    <property type="project" value="InterPro"/>
</dbReference>
<dbReference type="InterPro" id="IPR044663">
    <property type="entry name" value="CAD1/NSL1-like"/>
</dbReference>
<dbReference type="PANTHER" id="PTHR33199:SF2">
    <property type="entry name" value="OS02G0475300 PROTEIN"/>
    <property type="match status" value="1"/>
</dbReference>
<dbReference type="OrthoDB" id="1366754at2759"/>
<dbReference type="AlphaFoldDB" id="A0A6J1D8F9"/>
<feature type="domain" description="MACPF" evidence="1">
    <location>
        <begin position="1"/>
        <end position="328"/>
    </location>
</feature>
<evidence type="ECO:0000259" key="1">
    <source>
        <dbReference type="PROSITE" id="PS51412"/>
    </source>
</evidence>
<dbReference type="PROSITE" id="PS51412">
    <property type="entry name" value="MACPF_2"/>
    <property type="match status" value="1"/>
</dbReference>
<dbReference type="RefSeq" id="XP_022150430.1">
    <property type="nucleotide sequence ID" value="XM_022294738.1"/>
</dbReference>
<proteinExistence type="predicted"/>
<dbReference type="Pfam" id="PF01823">
    <property type="entry name" value="MACPF"/>
    <property type="match status" value="1"/>
</dbReference>
<evidence type="ECO:0000313" key="3">
    <source>
        <dbReference type="RefSeq" id="XP_022150430.1"/>
    </source>
</evidence>
<sequence length="607" mass="67435">MPASEKPVEIRALECLGRGFDLTNDFRLKFVKGYGGGGRRLVVVDDSNRRDMVFPDGAVVRGVSQDIRCDKGDRIRFKSDVLQFNQMSELLNQKSSIQGKVPSGYFNSMFGLSGDWFHDAADANHLAFDGYFIALYYLHLTASPLVLQDEVKKAVPSSWDPASLSRFIQTYGTHIIVGMAIGGQDLISVRQRPSSPIPPAELRRNLEDLGDVLFSDRRSPSALLKRDVKVPEIFTRILQSSSIQLASISETSSKDGITLICSKRGGDPFLHSHTSWLQTVSSKPEVILFKFVPITSLLTGVAGSGYLSHAINLYLRYKPSLGDLQYFLEFQIPTQWAPNFCELPLGHQRKKATCPTLQFAFMSPRMYIASTQVTSSRKPLVGLRLYLEGKKSNWLALHVQHLTSLPTVMASLMSSSDVASRCQWRGSDDGDCNGQFLEPVKWKRYSNVCTSAVRHDPNWLQQDGNGVYIVTGAQIISKGKWPKTILHLRLQYTHMPNCTIRRTEWAAAPGASRKSTFLTNLSTTFSFTQRPAADKNKQVPGALNSGVYGEAPPVPVRSKKLLKYVDTTEVVRGPHDSPGHWLVTAAKLVTESGKIGLNVKFALLDYC</sequence>
<reference evidence="3" key="1">
    <citation type="submission" date="2025-08" db="UniProtKB">
        <authorList>
            <consortium name="RefSeq"/>
        </authorList>
    </citation>
    <scope>IDENTIFICATION</scope>
    <source>
        <strain evidence="3">OHB3-1</strain>
    </source>
</reference>
<organism evidence="2 3">
    <name type="scientific">Momordica charantia</name>
    <name type="common">Bitter gourd</name>
    <name type="synonym">Balsam pear</name>
    <dbReference type="NCBI Taxonomy" id="3673"/>
    <lineage>
        <taxon>Eukaryota</taxon>
        <taxon>Viridiplantae</taxon>
        <taxon>Streptophyta</taxon>
        <taxon>Embryophyta</taxon>
        <taxon>Tracheophyta</taxon>
        <taxon>Spermatophyta</taxon>
        <taxon>Magnoliopsida</taxon>
        <taxon>eudicotyledons</taxon>
        <taxon>Gunneridae</taxon>
        <taxon>Pentapetalae</taxon>
        <taxon>rosids</taxon>
        <taxon>fabids</taxon>
        <taxon>Cucurbitales</taxon>
        <taxon>Cucurbitaceae</taxon>
        <taxon>Momordiceae</taxon>
        <taxon>Momordica</taxon>
    </lineage>
</organism>
<dbReference type="KEGG" id="mcha:111018588"/>
<protein>
    <submittedName>
        <fullName evidence="3">MACPF domain-containing protein At1g14780-like</fullName>
    </submittedName>
</protein>
<dbReference type="GeneID" id="111018588"/>
<keyword evidence="2" id="KW-1185">Reference proteome</keyword>
<dbReference type="Proteomes" id="UP000504603">
    <property type="component" value="Unplaced"/>
</dbReference>
<evidence type="ECO:0000313" key="2">
    <source>
        <dbReference type="Proteomes" id="UP000504603"/>
    </source>
</evidence>
<gene>
    <name evidence="3" type="primary">LOC111018588</name>
</gene>
<dbReference type="InterPro" id="IPR020864">
    <property type="entry name" value="MACPF"/>
</dbReference>